<evidence type="ECO:0000259" key="7">
    <source>
        <dbReference type="Pfam" id="PF04545"/>
    </source>
</evidence>
<dbReference type="NCBIfam" id="TIGR02937">
    <property type="entry name" value="sigma70-ECF"/>
    <property type="match status" value="1"/>
</dbReference>
<dbReference type="PANTHER" id="PTHR30385">
    <property type="entry name" value="SIGMA FACTOR F FLAGELLAR"/>
    <property type="match status" value="1"/>
</dbReference>
<evidence type="ECO:0000313" key="9">
    <source>
        <dbReference type="Proteomes" id="UP000516046"/>
    </source>
</evidence>
<protein>
    <submittedName>
        <fullName evidence="8">FliA/WhiG family RNA polymerase sigma factor</fullName>
    </submittedName>
</protein>
<dbReference type="InterPro" id="IPR007630">
    <property type="entry name" value="RNA_pol_sigma70_r4"/>
</dbReference>
<dbReference type="GO" id="GO:0006352">
    <property type="term" value="P:DNA-templated transcription initiation"/>
    <property type="evidence" value="ECO:0007669"/>
    <property type="project" value="InterPro"/>
</dbReference>
<dbReference type="PRINTS" id="PR00046">
    <property type="entry name" value="SIGMA70FCT"/>
</dbReference>
<reference evidence="8 9" key="1">
    <citation type="submission" date="2020-08" db="EMBL/GenBank/DDBJ databases">
        <authorList>
            <person name="Ren C."/>
            <person name="Gu Y."/>
            <person name="Xu Y."/>
        </authorList>
    </citation>
    <scope>NUCLEOTIDE SEQUENCE [LARGE SCALE GENOMIC DNA]</scope>
    <source>
        <strain evidence="8 9">LBM18003</strain>
    </source>
</reference>
<dbReference type="InterPro" id="IPR014284">
    <property type="entry name" value="RNA_pol_sigma-70_dom"/>
</dbReference>
<dbReference type="Pfam" id="PF04542">
    <property type="entry name" value="Sigma70_r2"/>
    <property type="match status" value="1"/>
</dbReference>
<name>A0A7G9WE80_9FIRM</name>
<feature type="domain" description="RNA polymerase sigma-70 region 3" evidence="5">
    <location>
        <begin position="116"/>
        <end position="156"/>
    </location>
</feature>
<dbReference type="SUPFAM" id="SSF88659">
    <property type="entry name" value="Sigma3 and sigma4 domains of RNA polymerase sigma factors"/>
    <property type="match status" value="2"/>
</dbReference>
<evidence type="ECO:0000256" key="4">
    <source>
        <dbReference type="ARBA" id="ARBA00023163"/>
    </source>
</evidence>
<dbReference type="CDD" id="cd06171">
    <property type="entry name" value="Sigma70_r4"/>
    <property type="match status" value="1"/>
</dbReference>
<evidence type="ECO:0000256" key="3">
    <source>
        <dbReference type="ARBA" id="ARBA00023125"/>
    </source>
</evidence>
<dbReference type="PIRSF" id="PIRSF000770">
    <property type="entry name" value="RNA_pol_sigma-SigE/K"/>
    <property type="match status" value="1"/>
</dbReference>
<dbReference type="InterPro" id="IPR012845">
    <property type="entry name" value="RNA_pol_sigma_FliA_WhiG"/>
</dbReference>
<dbReference type="InterPro" id="IPR013325">
    <property type="entry name" value="RNA_pol_sigma_r2"/>
</dbReference>
<dbReference type="EMBL" id="CP060696">
    <property type="protein sequence ID" value="QNO16992.1"/>
    <property type="molecule type" value="Genomic_DNA"/>
</dbReference>
<keyword evidence="2" id="KW-0731">Sigma factor</keyword>
<feature type="domain" description="RNA polymerase sigma-70 region 4" evidence="7">
    <location>
        <begin position="205"/>
        <end position="253"/>
    </location>
</feature>
<evidence type="ECO:0000256" key="1">
    <source>
        <dbReference type="ARBA" id="ARBA00023015"/>
    </source>
</evidence>
<sequence length="264" mass="30368">MNNLAEAEAYEDSADPAELMLRYKQTGDLEIRNQLVMHYLGSVKKTVMSMRSILPANMQYDDFINQGVLALIDCIDKFDPSRGASFDTYIFKRLRGSVLSYMRKQSWLPYRVRSARRTILQEQDALTAELSREPTQAELCERLDMSMEDYDRYIAEIANAEMYSFEDLLENASQLINHAGSEDGEQISPEERVMQEELCQVLQQAIDALPKREREVITLCYYENLNLREIGEVLGVSQQRASCARTSGLAKLSKRLSDYLSERE</sequence>
<dbReference type="AlphaFoldDB" id="A0A7G9WE80"/>
<dbReference type="SUPFAM" id="SSF88946">
    <property type="entry name" value="Sigma2 domain of RNA polymerase sigma factors"/>
    <property type="match status" value="1"/>
</dbReference>
<dbReference type="Proteomes" id="UP000516046">
    <property type="component" value="Chromosome"/>
</dbReference>
<dbReference type="KEGG" id="caml:H6X83_08440"/>
<dbReference type="InterPro" id="IPR007624">
    <property type="entry name" value="RNA_pol_sigma70_r3"/>
</dbReference>
<dbReference type="InterPro" id="IPR013324">
    <property type="entry name" value="RNA_pol_sigma_r3/r4-like"/>
</dbReference>
<evidence type="ECO:0000259" key="5">
    <source>
        <dbReference type="Pfam" id="PF04539"/>
    </source>
</evidence>
<evidence type="ECO:0000259" key="6">
    <source>
        <dbReference type="Pfam" id="PF04542"/>
    </source>
</evidence>
<keyword evidence="9" id="KW-1185">Reference proteome</keyword>
<dbReference type="Gene3D" id="1.10.1740.10">
    <property type="match status" value="1"/>
</dbReference>
<dbReference type="InterPro" id="IPR000943">
    <property type="entry name" value="RNA_pol_sigma70"/>
</dbReference>
<dbReference type="InterPro" id="IPR007627">
    <property type="entry name" value="RNA_pol_sigma70_r2"/>
</dbReference>
<keyword evidence="4" id="KW-0804">Transcription</keyword>
<evidence type="ECO:0000256" key="2">
    <source>
        <dbReference type="ARBA" id="ARBA00023082"/>
    </source>
</evidence>
<dbReference type="GO" id="GO:0016987">
    <property type="term" value="F:sigma factor activity"/>
    <property type="evidence" value="ECO:0007669"/>
    <property type="project" value="UniProtKB-KW"/>
</dbReference>
<keyword evidence="3" id="KW-0238">DNA-binding</keyword>
<proteinExistence type="predicted"/>
<dbReference type="GO" id="GO:0003677">
    <property type="term" value="F:DNA binding"/>
    <property type="evidence" value="ECO:0007669"/>
    <property type="project" value="UniProtKB-KW"/>
</dbReference>
<dbReference type="Pfam" id="PF04539">
    <property type="entry name" value="Sigma70_r3"/>
    <property type="match status" value="1"/>
</dbReference>
<evidence type="ECO:0000313" key="8">
    <source>
        <dbReference type="EMBL" id="QNO16992.1"/>
    </source>
</evidence>
<dbReference type="Gene3D" id="1.20.140.160">
    <property type="match status" value="1"/>
</dbReference>
<dbReference type="Pfam" id="PF04545">
    <property type="entry name" value="Sigma70_r4"/>
    <property type="match status" value="1"/>
</dbReference>
<organism evidence="8 9">
    <name type="scientific">Caproicibacterium amylolyticum</name>
    <dbReference type="NCBI Taxonomy" id="2766537"/>
    <lineage>
        <taxon>Bacteria</taxon>
        <taxon>Bacillati</taxon>
        <taxon>Bacillota</taxon>
        <taxon>Clostridia</taxon>
        <taxon>Eubacteriales</taxon>
        <taxon>Oscillospiraceae</taxon>
        <taxon>Caproicibacterium</taxon>
    </lineage>
</organism>
<accession>A0A7G9WE80</accession>
<dbReference type="PANTHER" id="PTHR30385:SF7">
    <property type="entry name" value="RNA POLYMERASE SIGMA FACTOR FLIA"/>
    <property type="match status" value="1"/>
</dbReference>
<gene>
    <name evidence="8" type="ORF">H6X83_08440</name>
</gene>
<feature type="domain" description="RNA polymerase sigma-70 region 2" evidence="6">
    <location>
        <begin position="35"/>
        <end position="107"/>
    </location>
</feature>
<dbReference type="RefSeq" id="WP_212506059.1">
    <property type="nucleotide sequence ID" value="NZ_CP060696.1"/>
</dbReference>
<dbReference type="NCBIfam" id="TIGR02479">
    <property type="entry name" value="FliA_WhiG"/>
    <property type="match status" value="1"/>
</dbReference>
<keyword evidence="1" id="KW-0805">Transcription regulation</keyword>
<dbReference type="GO" id="GO:0003899">
    <property type="term" value="F:DNA-directed RNA polymerase activity"/>
    <property type="evidence" value="ECO:0007669"/>
    <property type="project" value="InterPro"/>
</dbReference>